<dbReference type="GO" id="GO:0003924">
    <property type="term" value="F:GTPase activity"/>
    <property type="evidence" value="ECO:0007669"/>
    <property type="project" value="InterPro"/>
</dbReference>
<keyword evidence="2 9" id="KW-0479">Metal-binding</keyword>
<feature type="binding site" evidence="8">
    <location>
        <begin position="213"/>
        <end position="217"/>
    </location>
    <ligand>
        <name>GTP</name>
        <dbReference type="ChEBI" id="CHEBI:37565"/>
    </ligand>
</feature>
<evidence type="ECO:0000256" key="7">
    <source>
        <dbReference type="ARBA" id="ARBA00023288"/>
    </source>
</evidence>
<dbReference type="SMART" id="SM00275">
    <property type="entry name" value="G_alpha"/>
    <property type="match status" value="1"/>
</dbReference>
<dbReference type="Pfam" id="PF00503">
    <property type="entry name" value="G-alpha"/>
    <property type="match status" value="1"/>
</dbReference>
<evidence type="ECO:0000256" key="6">
    <source>
        <dbReference type="ARBA" id="ARBA00023224"/>
    </source>
</evidence>
<dbReference type="SUPFAM" id="SSF47895">
    <property type="entry name" value="Transducin (alpha subunit), insertion domain"/>
    <property type="match status" value="2"/>
</dbReference>
<evidence type="ECO:0000256" key="8">
    <source>
        <dbReference type="PIRSR" id="PIRSR601019-1"/>
    </source>
</evidence>
<dbReference type="InterPro" id="IPR001408">
    <property type="entry name" value="Gprotein_alpha_I"/>
</dbReference>
<dbReference type="PANTHER" id="PTHR10218">
    <property type="entry name" value="GTP-BINDING PROTEIN ALPHA SUBUNIT"/>
    <property type="match status" value="1"/>
</dbReference>
<dbReference type="GO" id="GO:0046872">
    <property type="term" value="F:metal ion binding"/>
    <property type="evidence" value="ECO:0007669"/>
    <property type="project" value="UniProtKB-KW"/>
</dbReference>
<dbReference type="Gene3D" id="1.10.400.10">
    <property type="entry name" value="GI Alpha 1, domain 2-like"/>
    <property type="match status" value="1"/>
</dbReference>
<keyword evidence="6" id="KW-0807">Transducer</keyword>
<dbReference type="PRINTS" id="PR00318">
    <property type="entry name" value="GPROTEINA"/>
</dbReference>
<dbReference type="GO" id="GO:0051430">
    <property type="term" value="F:corticotropin-releasing hormone receptor 1 binding"/>
    <property type="evidence" value="ECO:0007669"/>
    <property type="project" value="TreeGrafter"/>
</dbReference>
<proteinExistence type="inferred from homology"/>
<evidence type="ECO:0000256" key="4">
    <source>
        <dbReference type="ARBA" id="ARBA00022842"/>
    </source>
</evidence>
<dbReference type="GO" id="GO:0005525">
    <property type="term" value="F:GTP binding"/>
    <property type="evidence" value="ECO:0007669"/>
    <property type="project" value="UniProtKB-KW"/>
</dbReference>
<dbReference type="PRINTS" id="PR00441">
    <property type="entry name" value="GPROTEINAI"/>
</dbReference>
<dbReference type="InterPro" id="IPR011025">
    <property type="entry name" value="GproteinA_insert"/>
</dbReference>
<dbReference type="Proteomes" id="UP000031443">
    <property type="component" value="Unassembled WGS sequence"/>
</dbReference>
<evidence type="ECO:0000256" key="5">
    <source>
        <dbReference type="ARBA" id="ARBA00023134"/>
    </source>
</evidence>
<evidence type="ECO:0000256" key="2">
    <source>
        <dbReference type="ARBA" id="ARBA00022723"/>
    </source>
</evidence>
<dbReference type="GO" id="GO:0007212">
    <property type="term" value="P:G protein-coupled dopamine receptor signaling pathway"/>
    <property type="evidence" value="ECO:0007669"/>
    <property type="project" value="TreeGrafter"/>
</dbReference>
<reference evidence="11" key="1">
    <citation type="journal article" date="2013" name="Nat. Genet.">
        <title>The draft genomes of soft-shell turtle and green sea turtle yield insights into the development and evolution of the turtle-specific body plan.</title>
        <authorList>
            <person name="Wang Z."/>
            <person name="Pascual-Anaya J."/>
            <person name="Zadissa A."/>
            <person name="Li W."/>
            <person name="Niimura Y."/>
            <person name="Huang Z."/>
            <person name="Li C."/>
            <person name="White S."/>
            <person name="Xiong Z."/>
            <person name="Fang D."/>
            <person name="Wang B."/>
            <person name="Ming Y."/>
            <person name="Chen Y."/>
            <person name="Zheng Y."/>
            <person name="Kuraku S."/>
            <person name="Pignatelli M."/>
            <person name="Herrero J."/>
            <person name="Beal K."/>
            <person name="Nozawa M."/>
            <person name="Li Q."/>
            <person name="Wang J."/>
            <person name="Zhang H."/>
            <person name="Yu L."/>
            <person name="Shigenobu S."/>
            <person name="Wang J."/>
            <person name="Liu J."/>
            <person name="Flicek P."/>
            <person name="Searle S."/>
            <person name="Wang J."/>
            <person name="Kuratani S."/>
            <person name="Yin Y."/>
            <person name="Aken B."/>
            <person name="Zhang G."/>
            <person name="Irie N."/>
        </authorList>
    </citation>
    <scope>NUCLEOTIDE SEQUENCE [LARGE SCALE GENOMIC DNA]</scope>
</reference>
<name>M7BBI5_CHEMY</name>
<dbReference type="GO" id="GO:0031821">
    <property type="term" value="F:G protein-coupled serotonin receptor binding"/>
    <property type="evidence" value="ECO:0007669"/>
    <property type="project" value="TreeGrafter"/>
</dbReference>
<feature type="binding site" evidence="8">
    <location>
        <begin position="282"/>
        <end position="285"/>
    </location>
    <ligand>
        <name>GTP</name>
        <dbReference type="ChEBI" id="CHEBI:37565"/>
    </ligand>
</feature>
<dbReference type="FunFam" id="3.40.50.300:FF:002307">
    <property type="entry name" value="Guanine nucleotide-binding protein G(k) subunit alpha"/>
    <property type="match status" value="1"/>
</dbReference>
<evidence type="ECO:0000256" key="9">
    <source>
        <dbReference type="PIRSR" id="PIRSR601019-2"/>
    </source>
</evidence>
<dbReference type="GO" id="GO:0005737">
    <property type="term" value="C:cytoplasm"/>
    <property type="evidence" value="ECO:0007669"/>
    <property type="project" value="TreeGrafter"/>
</dbReference>
<dbReference type="STRING" id="8469.M7BBI5"/>
<feature type="binding site" evidence="8">
    <location>
        <begin position="188"/>
        <end position="194"/>
    </location>
    <ligand>
        <name>GTP</name>
        <dbReference type="ChEBI" id="CHEBI:37565"/>
    </ligand>
</feature>
<evidence type="ECO:0000313" key="10">
    <source>
        <dbReference type="EMBL" id="EMP25587.1"/>
    </source>
</evidence>
<dbReference type="InterPro" id="IPR027417">
    <property type="entry name" value="P-loop_NTPase"/>
</dbReference>
<dbReference type="PROSITE" id="PS51882">
    <property type="entry name" value="G_ALPHA"/>
    <property type="match status" value="1"/>
</dbReference>
<dbReference type="Gene3D" id="3.40.50.300">
    <property type="entry name" value="P-loop containing nucleotide triphosphate hydrolases"/>
    <property type="match status" value="1"/>
</dbReference>
<keyword evidence="11" id="KW-1185">Reference proteome</keyword>
<sequence length="366" mass="41771">MRSSLVQHADPRVGAEGSPSCLIKAEKDLRQCGKVQYFKYGFDTTEFMADAKMVCDVVSRMEDTEPFSPELLSAMMRLWADSGIQECFNRSREYQLNDSAQYWPLTPQGQRAALTKKAGAHSVIYSVPEARPLTDKGLEKRTNRAESIVAHRSFSLDLDERMSGAVLYLDSLDRIGAPDYQPTEQDILRTRVKTTGIVETHFTFKNLHFRLFDVGGQRSERKKWIHCFEDVTAIIFCVALSGYDQVLHEDETTNRMHESLKLFDSICNNKWFTDTSIILFLNKKDIFEEKIKKSPLTICFPEYTGSNSFTEAVSYIQSQYESKNKSPNKEIYTHITCATDTNNIQFVFDAVTDVIIANNLRGCGLY</sequence>
<gene>
    <name evidence="10" type="ORF">UY3_17327</name>
</gene>
<keyword evidence="4 9" id="KW-0460">Magnesium</keyword>
<feature type="binding site" evidence="9">
    <location>
        <position position="194"/>
    </location>
    <ligand>
        <name>Mg(2+)</name>
        <dbReference type="ChEBI" id="CHEBI:18420"/>
    </ligand>
</feature>
<dbReference type="GO" id="GO:0005834">
    <property type="term" value="C:heterotrimeric G-protein complex"/>
    <property type="evidence" value="ECO:0007669"/>
    <property type="project" value="TreeGrafter"/>
</dbReference>
<feature type="binding site" evidence="8">
    <location>
        <position position="338"/>
    </location>
    <ligand>
        <name>GTP</name>
        <dbReference type="ChEBI" id="CHEBI:37565"/>
    </ligand>
</feature>
<dbReference type="PANTHER" id="PTHR10218:SF363">
    <property type="entry name" value="G PROTEIN SUBUNIT ALPHA O1"/>
    <property type="match status" value="1"/>
</dbReference>
<dbReference type="CDD" id="cd00066">
    <property type="entry name" value="G-alpha"/>
    <property type="match status" value="1"/>
</dbReference>
<dbReference type="GO" id="GO:0031852">
    <property type="term" value="F:mu-type opioid receptor binding"/>
    <property type="evidence" value="ECO:0007669"/>
    <property type="project" value="TreeGrafter"/>
</dbReference>
<accession>M7BBI5</accession>
<dbReference type="SUPFAM" id="SSF52540">
    <property type="entry name" value="P-loop containing nucleoside triphosphate hydrolases"/>
    <property type="match status" value="1"/>
</dbReference>
<organism evidence="10 11">
    <name type="scientific">Chelonia mydas</name>
    <name type="common">Green sea-turtle</name>
    <name type="synonym">Chelonia agassizi</name>
    <dbReference type="NCBI Taxonomy" id="8469"/>
    <lineage>
        <taxon>Eukaryota</taxon>
        <taxon>Metazoa</taxon>
        <taxon>Chordata</taxon>
        <taxon>Craniata</taxon>
        <taxon>Vertebrata</taxon>
        <taxon>Euteleostomi</taxon>
        <taxon>Archelosauria</taxon>
        <taxon>Testudinata</taxon>
        <taxon>Testudines</taxon>
        <taxon>Cryptodira</taxon>
        <taxon>Durocryptodira</taxon>
        <taxon>Americhelydia</taxon>
        <taxon>Chelonioidea</taxon>
        <taxon>Cheloniidae</taxon>
        <taxon>Chelonia</taxon>
    </lineage>
</organism>
<dbReference type="GO" id="GO:0007188">
    <property type="term" value="P:adenylate cyclase-modulating G protein-coupled receptor signaling pathway"/>
    <property type="evidence" value="ECO:0007669"/>
    <property type="project" value="InterPro"/>
</dbReference>
<dbReference type="AlphaFoldDB" id="M7BBI5"/>
<keyword evidence="5 8" id="KW-0342">GTP-binding</keyword>
<dbReference type="GO" id="GO:0031683">
    <property type="term" value="F:G-protein beta/gamma-subunit complex binding"/>
    <property type="evidence" value="ECO:0007669"/>
    <property type="project" value="InterPro"/>
</dbReference>
<protein>
    <submittedName>
        <fullName evidence="10">Guanine nucleotide-binding protein G(O) subunit alpha</fullName>
    </submittedName>
</protein>
<evidence type="ECO:0000313" key="11">
    <source>
        <dbReference type="Proteomes" id="UP000031443"/>
    </source>
</evidence>
<dbReference type="InterPro" id="IPR001019">
    <property type="entry name" value="Gprotein_alpha_su"/>
</dbReference>
<dbReference type="EMBL" id="KB587772">
    <property type="protein sequence ID" value="EMP25587.1"/>
    <property type="molecule type" value="Genomic_DNA"/>
</dbReference>
<keyword evidence="7" id="KW-0449">Lipoprotein</keyword>
<evidence type="ECO:0000256" key="1">
    <source>
        <dbReference type="ARBA" id="ARBA00006628"/>
    </source>
</evidence>
<evidence type="ECO:0000256" key="3">
    <source>
        <dbReference type="ARBA" id="ARBA00022741"/>
    </source>
</evidence>
<comment type="similarity">
    <text evidence="1">Belongs to the G-alpha family. G(i/o/t/z) subfamily.</text>
</comment>
<keyword evidence="3 8" id="KW-0547">Nucleotide-binding</keyword>